<feature type="region of interest" description="Disordered" evidence="5">
    <location>
        <begin position="331"/>
        <end position="383"/>
    </location>
</feature>
<feature type="transmembrane region" description="Helical" evidence="6">
    <location>
        <begin position="246"/>
        <end position="267"/>
    </location>
</feature>
<feature type="transmembrane region" description="Helical" evidence="6">
    <location>
        <begin position="220"/>
        <end position="239"/>
    </location>
</feature>
<dbReference type="AlphaFoldDB" id="A0AAW1QHX1"/>
<evidence type="ECO:0000256" key="5">
    <source>
        <dbReference type="SAM" id="MobiDB-lite"/>
    </source>
</evidence>
<evidence type="ECO:0000313" key="8">
    <source>
        <dbReference type="EMBL" id="KAK9820998.1"/>
    </source>
</evidence>
<evidence type="ECO:0000256" key="4">
    <source>
        <dbReference type="ARBA" id="ARBA00023136"/>
    </source>
</evidence>
<dbReference type="InterPro" id="IPR050186">
    <property type="entry name" value="TPT_transporter"/>
</dbReference>
<evidence type="ECO:0000256" key="2">
    <source>
        <dbReference type="ARBA" id="ARBA00022692"/>
    </source>
</evidence>
<dbReference type="Proteomes" id="UP001445335">
    <property type="component" value="Unassembled WGS sequence"/>
</dbReference>
<feature type="transmembrane region" description="Helical" evidence="6">
    <location>
        <begin position="38"/>
        <end position="60"/>
    </location>
</feature>
<keyword evidence="9" id="KW-1185">Reference proteome</keyword>
<reference evidence="8 9" key="1">
    <citation type="journal article" date="2024" name="Nat. Commun.">
        <title>Phylogenomics reveals the evolutionary origins of lichenization in chlorophyte algae.</title>
        <authorList>
            <person name="Puginier C."/>
            <person name="Libourel C."/>
            <person name="Otte J."/>
            <person name="Skaloud P."/>
            <person name="Haon M."/>
            <person name="Grisel S."/>
            <person name="Petersen M."/>
            <person name="Berrin J.G."/>
            <person name="Delaux P.M."/>
            <person name="Dal Grande F."/>
            <person name="Keller J."/>
        </authorList>
    </citation>
    <scope>NUCLEOTIDE SEQUENCE [LARGE SCALE GENOMIC DNA]</scope>
    <source>
        <strain evidence="8 9">SAG 245.80</strain>
    </source>
</reference>
<dbReference type="GO" id="GO:0016020">
    <property type="term" value="C:membrane"/>
    <property type="evidence" value="ECO:0007669"/>
    <property type="project" value="UniProtKB-SubCell"/>
</dbReference>
<evidence type="ECO:0000256" key="6">
    <source>
        <dbReference type="SAM" id="Phobius"/>
    </source>
</evidence>
<dbReference type="InterPro" id="IPR004853">
    <property type="entry name" value="Sugar_P_trans_dom"/>
</dbReference>
<name>A0AAW1QHX1_9CHLO</name>
<evidence type="ECO:0000259" key="7">
    <source>
        <dbReference type="Pfam" id="PF03151"/>
    </source>
</evidence>
<feature type="domain" description="Sugar phosphate transporter" evidence="7">
    <location>
        <begin position="20"/>
        <end position="290"/>
    </location>
</feature>
<keyword evidence="2 6" id="KW-0812">Transmembrane</keyword>
<feature type="transmembrane region" description="Helical" evidence="6">
    <location>
        <begin position="273"/>
        <end position="292"/>
    </location>
</feature>
<evidence type="ECO:0000256" key="1">
    <source>
        <dbReference type="ARBA" id="ARBA00004141"/>
    </source>
</evidence>
<organism evidence="8 9">
    <name type="scientific">Elliptochloris bilobata</name>
    <dbReference type="NCBI Taxonomy" id="381761"/>
    <lineage>
        <taxon>Eukaryota</taxon>
        <taxon>Viridiplantae</taxon>
        <taxon>Chlorophyta</taxon>
        <taxon>core chlorophytes</taxon>
        <taxon>Trebouxiophyceae</taxon>
        <taxon>Trebouxiophyceae incertae sedis</taxon>
        <taxon>Elliptochloris clade</taxon>
        <taxon>Elliptochloris</taxon>
    </lineage>
</organism>
<feature type="transmembrane region" description="Helical" evidence="6">
    <location>
        <begin position="72"/>
        <end position="89"/>
    </location>
</feature>
<comment type="subcellular location">
    <subcellularLocation>
        <location evidence="1">Membrane</location>
        <topology evidence="1">Multi-pass membrane protein</topology>
    </subcellularLocation>
</comment>
<sequence length="383" mass="39930">MSAEPKSGWVKLGAAAYYCVASMTVQFMSKALFTLYGFNFPVTVALLQMAVIAPVCYAVARPKLEWALARGTLPLALVNVLNVVCGLVGTAGLNVPMFIALRRFTLLCTIVLERVMMNKRHDRSTLGAVAVMIGGAGVAAATDLAFSLWGYTAVVLNDFLTALYLILVKNSPASSGLTTTGLLFYNAALSLPLLGAAVAVSAEPAGILAYPDKHSRGFQATLLAACALGLTINHSTFVCTRFNDPLTTSVAGSVKNIAMTFIGAVAFGDFMYAPWNVVGLGMSMAGAIWYATKSALKAHKKSLAQQLLLRDPAKSGPLIGRDRLSALRATELARSGGKESPPSARGPGGSQDAAGGGSDRSSPAPPSSREAAPLIAKRGEESV</sequence>
<keyword evidence="4 6" id="KW-0472">Membrane</keyword>
<dbReference type="PANTHER" id="PTHR11132">
    <property type="entry name" value="SOLUTE CARRIER FAMILY 35"/>
    <property type="match status" value="1"/>
</dbReference>
<feature type="compositionally biased region" description="Low complexity" evidence="5">
    <location>
        <begin position="359"/>
        <end position="373"/>
    </location>
</feature>
<feature type="transmembrane region" description="Helical" evidence="6">
    <location>
        <begin position="124"/>
        <end position="142"/>
    </location>
</feature>
<gene>
    <name evidence="8" type="ORF">WJX81_006546</name>
</gene>
<dbReference type="Pfam" id="PF03151">
    <property type="entry name" value="TPT"/>
    <property type="match status" value="1"/>
</dbReference>
<feature type="transmembrane region" description="Helical" evidence="6">
    <location>
        <begin position="148"/>
        <end position="168"/>
    </location>
</feature>
<accession>A0AAW1QHX1</accession>
<proteinExistence type="predicted"/>
<evidence type="ECO:0000313" key="9">
    <source>
        <dbReference type="Proteomes" id="UP001445335"/>
    </source>
</evidence>
<evidence type="ECO:0000256" key="3">
    <source>
        <dbReference type="ARBA" id="ARBA00022989"/>
    </source>
</evidence>
<dbReference type="EMBL" id="JALJOU010000109">
    <property type="protein sequence ID" value="KAK9820998.1"/>
    <property type="molecule type" value="Genomic_DNA"/>
</dbReference>
<feature type="transmembrane region" description="Helical" evidence="6">
    <location>
        <begin position="180"/>
        <end position="200"/>
    </location>
</feature>
<comment type="caution">
    <text evidence="8">The sequence shown here is derived from an EMBL/GenBank/DDBJ whole genome shotgun (WGS) entry which is preliminary data.</text>
</comment>
<feature type="compositionally biased region" description="Gly residues" evidence="5">
    <location>
        <begin position="346"/>
        <end position="358"/>
    </location>
</feature>
<protein>
    <recommendedName>
        <fullName evidence="7">Sugar phosphate transporter domain-containing protein</fullName>
    </recommendedName>
</protein>
<keyword evidence="3 6" id="KW-1133">Transmembrane helix</keyword>